<protein>
    <recommendedName>
        <fullName evidence="3">DNA-binding protein</fullName>
    </recommendedName>
</protein>
<dbReference type="AlphaFoldDB" id="A0A6N9SZD2"/>
<dbReference type="RefSeq" id="WP_163460694.1">
    <property type="nucleotide sequence ID" value="NZ_JAAAMG010000001.1"/>
</dbReference>
<evidence type="ECO:0000313" key="2">
    <source>
        <dbReference type="Proteomes" id="UP000469011"/>
    </source>
</evidence>
<name>A0A6N9SZD2_9HYPH</name>
<organism evidence="1 2">
    <name type="scientific">Jiella pacifica</name>
    <dbReference type="NCBI Taxonomy" id="2696469"/>
    <lineage>
        <taxon>Bacteria</taxon>
        <taxon>Pseudomonadati</taxon>
        <taxon>Pseudomonadota</taxon>
        <taxon>Alphaproteobacteria</taxon>
        <taxon>Hyphomicrobiales</taxon>
        <taxon>Aurantimonadaceae</taxon>
        <taxon>Jiella</taxon>
    </lineage>
</organism>
<accession>A0A6N9SZD2</accession>
<proteinExistence type="predicted"/>
<dbReference type="Proteomes" id="UP000469011">
    <property type="component" value="Unassembled WGS sequence"/>
</dbReference>
<keyword evidence="2" id="KW-1185">Reference proteome</keyword>
<dbReference type="EMBL" id="JAAAMG010000001">
    <property type="protein sequence ID" value="NDW03079.1"/>
    <property type="molecule type" value="Genomic_DNA"/>
</dbReference>
<reference evidence="1 2" key="1">
    <citation type="submission" date="2020-01" db="EMBL/GenBank/DDBJ databases">
        <title>Jiella pacifica sp. nov.</title>
        <authorList>
            <person name="Xue Z."/>
            <person name="Zhu S."/>
            <person name="Chen J."/>
            <person name="Yang J."/>
        </authorList>
    </citation>
    <scope>NUCLEOTIDE SEQUENCE [LARGE SCALE GENOMIC DNA]</scope>
    <source>
        <strain evidence="1 2">40Bstr34</strain>
    </source>
</reference>
<comment type="caution">
    <text evidence="1">The sequence shown here is derived from an EMBL/GenBank/DDBJ whole genome shotgun (WGS) entry which is preliminary data.</text>
</comment>
<sequence length="176" mass="19234">MKTFEFSVIASGLDPSADDYESRFYDHGCDDALVSFQKGHTIVDFAREAESISDAISSAVADVVRAGGTINRIEPDPLVSLSDIATRANMSRAVVTQYAKGNRRAAFPAPVARVTTSSPLWEWASVACWLWKEDKLSKADAINAQAVKIANGLVQTGNLELDCVLNDRVREFEHNL</sequence>
<gene>
    <name evidence="1" type="ORF">GTK09_01440</name>
</gene>
<evidence type="ECO:0000313" key="1">
    <source>
        <dbReference type="EMBL" id="NDW03079.1"/>
    </source>
</evidence>
<evidence type="ECO:0008006" key="3">
    <source>
        <dbReference type="Google" id="ProtNLM"/>
    </source>
</evidence>